<evidence type="ECO:0008006" key="8">
    <source>
        <dbReference type="Google" id="ProtNLM"/>
    </source>
</evidence>
<dbReference type="Proteomes" id="UP000185680">
    <property type="component" value="Chromosome"/>
</dbReference>
<reference evidence="4 7" key="2">
    <citation type="submission" date="2016-10" db="EMBL/GenBank/DDBJ databases">
        <title>Hydorgenophaga sp. LPB0072 isolated from gastropod.</title>
        <authorList>
            <person name="Kim E."/>
            <person name="Yi H."/>
        </authorList>
    </citation>
    <scope>NUCLEOTIDE SEQUENCE [LARGE SCALE GENOMIC DNA]</scope>
    <source>
        <strain evidence="4 7">LPB0072</strain>
    </source>
</reference>
<keyword evidence="6" id="KW-1185">Reference proteome</keyword>
<sequence>MSANDVPRPTGSDTKAVDALRIWGTLQPAAPSRVLTAGDLSCEWSEGSVRNLRWRGVEVIRGIAYLLRDTSWGTAPCKVDGFEVDQTPDQFVAHFVLTMQLGEGTLRASASVRGDASGHFEFKVDAVTDLAMSTNRCGLVVLHPAAAANAPLDIEHTDGAIETSCFPAHISPGQVAFNIRRLRHEPLPGLSVDCRLEAELPHDPLGKFEMEDQRNWSDASFKTYVASLLDPWPYALEAHRHYVQQVSVSVVDSRVVDQPGDQTSTRLPRVVMGSATGHRMAAIGLGVPLHLHRMTPAENRAVLTLKPVWLVAEADASQASELQTQLAALYRLAQACKALVQLDVICPTDEKPEVIAARVVVACQLAGLEPAAVRACPAPYLKSYQPSDHWPEGPGLDAYATAFAEAFPHASVGGGMLTYFTELNRKRQAPASLDFIGHTTTPLVHAADDVSVMQTHEALASITASVRAIWPDLAYRLGPVTIGMHRNPYGAHTAENPARQRVAMAPDDPRHQAAFGAAWLVGYAASVQQAGIEVLSFLHTHGVSGPTLREDMPRWEPGACVPAWRVLHQLVRASGCCLHGLSGLPDQVAGLAWVSTKGTRHLLLANLGAEPLQASLEGSWMVSDLSTPCPAQTPDPASQPKTLTTGVLHFSAYQVLSLTQ</sequence>
<dbReference type="STRING" id="1763535.LPB072_19485"/>
<proteinExistence type="predicted"/>
<feature type="domain" description="D-apionate lactonase TIM barrel" evidence="2">
    <location>
        <begin position="283"/>
        <end position="575"/>
    </location>
</feature>
<accession>A0A167IMY2</accession>
<dbReference type="AlphaFoldDB" id="A0A167IMY2"/>
<evidence type="ECO:0000259" key="2">
    <source>
        <dbReference type="Pfam" id="PF25838"/>
    </source>
</evidence>
<protein>
    <recommendedName>
        <fullName evidence="8">DUF3459 domain-containing protein</fullName>
    </recommendedName>
</protein>
<dbReference type="InterPro" id="IPR058788">
    <property type="entry name" value="ApnL_N"/>
</dbReference>
<dbReference type="Pfam" id="PF25837">
    <property type="entry name" value="Apionate_lact_N"/>
    <property type="match status" value="1"/>
</dbReference>
<dbReference type="Pfam" id="PF25839">
    <property type="entry name" value="Apionate_lact_C"/>
    <property type="match status" value="1"/>
</dbReference>
<organism evidence="4 7">
    <name type="scientific">Hydrogenophaga crassostreae</name>
    <dbReference type="NCBI Taxonomy" id="1763535"/>
    <lineage>
        <taxon>Bacteria</taxon>
        <taxon>Pseudomonadati</taxon>
        <taxon>Pseudomonadota</taxon>
        <taxon>Betaproteobacteria</taxon>
        <taxon>Burkholderiales</taxon>
        <taxon>Comamonadaceae</taxon>
        <taxon>Hydrogenophaga</taxon>
    </lineage>
</organism>
<dbReference type="OrthoDB" id="931854at2"/>
<feature type="domain" description="D-apionate lactonase N-terminal" evidence="1">
    <location>
        <begin position="22"/>
        <end position="251"/>
    </location>
</feature>
<evidence type="ECO:0000313" key="4">
    <source>
        <dbReference type="EMBL" id="AOW14685.1"/>
    </source>
</evidence>
<evidence type="ECO:0000313" key="5">
    <source>
        <dbReference type="EMBL" id="OAD43218.1"/>
    </source>
</evidence>
<feature type="domain" description="D-apionate lactonase C-terminal" evidence="3">
    <location>
        <begin position="585"/>
        <end position="656"/>
    </location>
</feature>
<dbReference type="Pfam" id="PF25838">
    <property type="entry name" value="Apionate_lact_M"/>
    <property type="match status" value="1"/>
</dbReference>
<evidence type="ECO:0000313" key="7">
    <source>
        <dbReference type="Proteomes" id="UP000185680"/>
    </source>
</evidence>
<dbReference type="EMBL" id="CP017476">
    <property type="protein sequence ID" value="AOW14685.1"/>
    <property type="molecule type" value="Genomic_DNA"/>
</dbReference>
<dbReference type="RefSeq" id="WP_066086723.1">
    <property type="nucleotide sequence ID" value="NZ_CP017476.1"/>
</dbReference>
<reference evidence="5 6" key="1">
    <citation type="submission" date="2016-02" db="EMBL/GenBank/DDBJ databases">
        <title>Draft genome sequence of Hydrogenophaga sp. LPB0072.</title>
        <authorList>
            <person name="Shin S.-K."/>
            <person name="Yi H."/>
        </authorList>
    </citation>
    <scope>NUCLEOTIDE SEQUENCE [LARGE SCALE GENOMIC DNA]</scope>
    <source>
        <strain evidence="5 6">LPB0072</strain>
    </source>
</reference>
<evidence type="ECO:0000259" key="1">
    <source>
        <dbReference type="Pfam" id="PF25837"/>
    </source>
</evidence>
<dbReference type="EMBL" id="LVWD01000004">
    <property type="protein sequence ID" value="OAD43218.1"/>
    <property type="molecule type" value="Genomic_DNA"/>
</dbReference>
<name>A0A167IMY2_9BURK</name>
<evidence type="ECO:0000259" key="3">
    <source>
        <dbReference type="Pfam" id="PF25839"/>
    </source>
</evidence>
<evidence type="ECO:0000313" key="6">
    <source>
        <dbReference type="Proteomes" id="UP000185657"/>
    </source>
</evidence>
<dbReference type="InterPro" id="IPR058789">
    <property type="entry name" value="ApnL_C"/>
</dbReference>
<dbReference type="KEGG" id="hyl:LPB072_19485"/>
<gene>
    <name evidence="4" type="ORF">LPB072_19485</name>
    <name evidence="5" type="ORF">LPB72_05065</name>
</gene>
<dbReference type="InterPro" id="IPR058787">
    <property type="entry name" value="ApnL_M"/>
</dbReference>
<dbReference type="Proteomes" id="UP000185657">
    <property type="component" value="Unassembled WGS sequence"/>
</dbReference>